<name>A0AA41S7H1_PAPNU</name>
<dbReference type="SUPFAM" id="SSF51338">
    <property type="entry name" value="Composite domain of metallo-dependent hydrolases"/>
    <property type="match status" value="1"/>
</dbReference>
<dbReference type="InterPro" id="IPR011059">
    <property type="entry name" value="Metal-dep_hydrolase_composite"/>
</dbReference>
<dbReference type="EMBL" id="JAJJMA010097000">
    <property type="protein sequence ID" value="MCL7030041.1"/>
    <property type="molecule type" value="Genomic_DNA"/>
</dbReference>
<feature type="non-terminal residue" evidence="1">
    <location>
        <position position="54"/>
    </location>
</feature>
<dbReference type="Proteomes" id="UP001177140">
    <property type="component" value="Unassembled WGS sequence"/>
</dbReference>
<dbReference type="AlphaFoldDB" id="A0AA41S7H1"/>
<feature type="non-terminal residue" evidence="1">
    <location>
        <position position="1"/>
    </location>
</feature>
<gene>
    <name evidence="1" type="ORF">MKW94_004255</name>
</gene>
<keyword evidence="2" id="KW-1185">Reference proteome</keyword>
<accession>A0AA41S7H1</accession>
<proteinExistence type="predicted"/>
<organism evidence="1 2">
    <name type="scientific">Papaver nudicaule</name>
    <name type="common">Iceland poppy</name>
    <dbReference type="NCBI Taxonomy" id="74823"/>
    <lineage>
        <taxon>Eukaryota</taxon>
        <taxon>Viridiplantae</taxon>
        <taxon>Streptophyta</taxon>
        <taxon>Embryophyta</taxon>
        <taxon>Tracheophyta</taxon>
        <taxon>Spermatophyta</taxon>
        <taxon>Magnoliopsida</taxon>
        <taxon>Ranunculales</taxon>
        <taxon>Papaveraceae</taxon>
        <taxon>Papaveroideae</taxon>
        <taxon>Papaver</taxon>
    </lineage>
</organism>
<dbReference type="GO" id="GO:0016810">
    <property type="term" value="F:hydrolase activity, acting on carbon-nitrogen (but not peptide) bonds"/>
    <property type="evidence" value="ECO:0007669"/>
    <property type="project" value="InterPro"/>
</dbReference>
<dbReference type="Gene3D" id="2.30.40.10">
    <property type="entry name" value="Urease, subunit C, domain 1"/>
    <property type="match status" value="1"/>
</dbReference>
<protein>
    <submittedName>
        <fullName evidence="1">Uncharacterized protein</fullName>
    </submittedName>
</protein>
<sequence>FCGVGNGDFECGSSSSSNSKLLIKGGTVVNAHHQEIADVYVEDGIIISVQPNIM</sequence>
<evidence type="ECO:0000313" key="1">
    <source>
        <dbReference type="EMBL" id="MCL7030041.1"/>
    </source>
</evidence>
<evidence type="ECO:0000313" key="2">
    <source>
        <dbReference type="Proteomes" id="UP001177140"/>
    </source>
</evidence>
<reference evidence="1" key="1">
    <citation type="submission" date="2022-03" db="EMBL/GenBank/DDBJ databases">
        <title>A functionally conserved STORR gene fusion in Papaver species that diverged 16.8 million years ago.</title>
        <authorList>
            <person name="Catania T."/>
        </authorList>
    </citation>
    <scope>NUCLEOTIDE SEQUENCE</scope>
    <source>
        <strain evidence="1">S-191538</strain>
    </source>
</reference>
<comment type="caution">
    <text evidence="1">The sequence shown here is derived from an EMBL/GenBank/DDBJ whole genome shotgun (WGS) entry which is preliminary data.</text>
</comment>